<comment type="similarity">
    <text evidence="2 5">Belongs to the acyl-CoA dehydrogenase family.</text>
</comment>
<dbReference type="GO" id="GO:0050660">
    <property type="term" value="F:flavin adenine dinucleotide binding"/>
    <property type="evidence" value="ECO:0007669"/>
    <property type="project" value="InterPro"/>
</dbReference>
<dbReference type="PANTHER" id="PTHR43884:SF12">
    <property type="entry name" value="ISOVALERYL-COA DEHYDROGENASE, MITOCHONDRIAL-RELATED"/>
    <property type="match status" value="1"/>
</dbReference>
<dbReference type="InterPro" id="IPR046373">
    <property type="entry name" value="Acyl-CoA_Oxase/DH_mid-dom_sf"/>
</dbReference>
<dbReference type="SUPFAM" id="SSF56645">
    <property type="entry name" value="Acyl-CoA dehydrogenase NM domain-like"/>
    <property type="match status" value="1"/>
</dbReference>
<dbReference type="PANTHER" id="PTHR43884">
    <property type="entry name" value="ACYL-COA DEHYDROGENASE"/>
    <property type="match status" value="1"/>
</dbReference>
<dbReference type="Gene3D" id="1.10.540.10">
    <property type="entry name" value="Acyl-CoA dehydrogenase/oxidase, N-terminal domain"/>
    <property type="match status" value="1"/>
</dbReference>
<gene>
    <name evidence="9" type="ORF">AVDCRST_MAG53-865</name>
</gene>
<evidence type="ECO:0000313" key="9">
    <source>
        <dbReference type="EMBL" id="CAA9482892.1"/>
    </source>
</evidence>
<evidence type="ECO:0000256" key="5">
    <source>
        <dbReference type="RuleBase" id="RU362125"/>
    </source>
</evidence>
<evidence type="ECO:0000259" key="7">
    <source>
        <dbReference type="Pfam" id="PF02770"/>
    </source>
</evidence>
<dbReference type="InterPro" id="IPR009100">
    <property type="entry name" value="AcylCoA_DH/oxidase_NM_dom_sf"/>
</dbReference>
<dbReference type="Gene3D" id="2.40.110.10">
    <property type="entry name" value="Butyryl-CoA Dehydrogenase, subunit A, domain 2"/>
    <property type="match status" value="1"/>
</dbReference>
<feature type="domain" description="Acyl-CoA dehydrogenase/oxidase C-terminal" evidence="6">
    <location>
        <begin position="225"/>
        <end position="374"/>
    </location>
</feature>
<dbReference type="InterPro" id="IPR006089">
    <property type="entry name" value="Acyl-CoA_DH_CS"/>
</dbReference>
<reference evidence="9" key="1">
    <citation type="submission" date="2020-02" db="EMBL/GenBank/DDBJ databases">
        <authorList>
            <person name="Meier V. D."/>
        </authorList>
    </citation>
    <scope>NUCLEOTIDE SEQUENCE</scope>
    <source>
        <strain evidence="9">AVDCRST_MAG53</strain>
    </source>
</reference>
<dbReference type="GO" id="GO:0016937">
    <property type="term" value="F:short-chain fatty acyl-CoA dehydrogenase activity"/>
    <property type="evidence" value="ECO:0007669"/>
    <property type="project" value="UniProtKB-EC"/>
</dbReference>
<evidence type="ECO:0000256" key="1">
    <source>
        <dbReference type="ARBA" id="ARBA00001974"/>
    </source>
</evidence>
<name>A0A6J4S1I3_9ACTN</name>
<dbReference type="Gene3D" id="1.20.140.10">
    <property type="entry name" value="Butyryl-CoA Dehydrogenase, subunit A, domain 3"/>
    <property type="match status" value="1"/>
</dbReference>
<keyword evidence="4 5" id="KW-0274">FAD</keyword>
<dbReference type="AlphaFoldDB" id="A0A6J4S1I3"/>
<dbReference type="FunFam" id="1.20.140.10:FF:000004">
    <property type="entry name" value="Acyl-CoA dehydrogenase FadE25"/>
    <property type="match status" value="1"/>
</dbReference>
<dbReference type="InterPro" id="IPR009075">
    <property type="entry name" value="AcylCo_DH/oxidase_C"/>
</dbReference>
<sequence length="407" mass="43598">MWRLTDEQRELRDTIRTFAQDVVRPAMLDVDERSPYPRELHDAMAAQGLLGLAVPAAYGGRGATSVAYCAFIEELARVSGTASLMAAYVKLTTLPIVLAGSEEQKERFLPGLADGSKLGSYAISEPRVGSDPAALQMTAECHGDTWVLNGTKRFIGNAGLSDLYVVFARTGDENAKGVSAFVVPGDADGLSVEVLPTMGMPGWRLGAPTFSDVEVPAANLLGRAGEGFKIAMQTFDASRPTVAAQAVGLGQGAVDLALDYARRRVTFGKPLIEHQGMQFKLARLEAQVAAARALAYQAATFVDERDPRMTKLSAAAKLMASDVAMEATTEAVQVLGGNGYLKEFPAERMMRDAKVLQIYEGANEIQLLVIARQMSIEAEKRGVIWTEAVQAEGRTEPAPSEEVGARA</sequence>
<evidence type="ECO:0000256" key="2">
    <source>
        <dbReference type="ARBA" id="ARBA00009347"/>
    </source>
</evidence>
<feature type="domain" description="Acyl-CoA oxidase/dehydrogenase middle" evidence="7">
    <location>
        <begin position="121"/>
        <end position="213"/>
    </location>
</feature>
<evidence type="ECO:0000256" key="3">
    <source>
        <dbReference type="ARBA" id="ARBA00022630"/>
    </source>
</evidence>
<dbReference type="EMBL" id="CADCVR010000027">
    <property type="protein sequence ID" value="CAA9482892.1"/>
    <property type="molecule type" value="Genomic_DNA"/>
</dbReference>
<dbReference type="InterPro" id="IPR037069">
    <property type="entry name" value="AcylCoA_DH/ox_N_sf"/>
</dbReference>
<dbReference type="Pfam" id="PF02771">
    <property type="entry name" value="Acyl-CoA_dh_N"/>
    <property type="match status" value="1"/>
</dbReference>
<keyword evidence="5 9" id="KW-0560">Oxidoreductase</keyword>
<evidence type="ECO:0000259" key="8">
    <source>
        <dbReference type="Pfam" id="PF02771"/>
    </source>
</evidence>
<dbReference type="EC" id="1.3.8.1" evidence="9"/>
<proteinExistence type="inferred from homology"/>
<dbReference type="InterPro" id="IPR036250">
    <property type="entry name" value="AcylCo_DH-like_C"/>
</dbReference>
<dbReference type="PROSITE" id="PS00073">
    <property type="entry name" value="ACYL_COA_DH_2"/>
    <property type="match status" value="1"/>
</dbReference>
<evidence type="ECO:0000259" key="6">
    <source>
        <dbReference type="Pfam" id="PF00441"/>
    </source>
</evidence>
<keyword evidence="3 5" id="KW-0285">Flavoprotein</keyword>
<feature type="domain" description="Acyl-CoA dehydrogenase/oxidase N-terminal" evidence="8">
    <location>
        <begin position="5"/>
        <end position="115"/>
    </location>
</feature>
<dbReference type="InterPro" id="IPR006091">
    <property type="entry name" value="Acyl-CoA_Oxase/DH_mid-dom"/>
</dbReference>
<dbReference type="Pfam" id="PF02770">
    <property type="entry name" value="Acyl-CoA_dh_M"/>
    <property type="match status" value="1"/>
</dbReference>
<accession>A0A6J4S1I3</accession>
<dbReference type="InterPro" id="IPR013786">
    <property type="entry name" value="AcylCoA_DH/ox_N"/>
</dbReference>
<organism evidence="9">
    <name type="scientific">uncultured Solirubrobacteraceae bacterium</name>
    <dbReference type="NCBI Taxonomy" id="1162706"/>
    <lineage>
        <taxon>Bacteria</taxon>
        <taxon>Bacillati</taxon>
        <taxon>Actinomycetota</taxon>
        <taxon>Thermoleophilia</taxon>
        <taxon>Solirubrobacterales</taxon>
        <taxon>Solirubrobacteraceae</taxon>
        <taxon>environmental samples</taxon>
    </lineage>
</organism>
<dbReference type="FunFam" id="1.10.540.10:FF:000026">
    <property type="entry name" value="Acyl-CoA dehydrogenase medium chain"/>
    <property type="match status" value="1"/>
</dbReference>
<comment type="cofactor">
    <cofactor evidence="1 5">
        <name>FAD</name>
        <dbReference type="ChEBI" id="CHEBI:57692"/>
    </cofactor>
</comment>
<dbReference type="Pfam" id="PF00441">
    <property type="entry name" value="Acyl-CoA_dh_1"/>
    <property type="match status" value="1"/>
</dbReference>
<evidence type="ECO:0000256" key="4">
    <source>
        <dbReference type="ARBA" id="ARBA00022827"/>
    </source>
</evidence>
<dbReference type="PIRSF" id="PIRSF016578">
    <property type="entry name" value="HsaA"/>
    <property type="match status" value="1"/>
</dbReference>
<protein>
    <submittedName>
        <fullName evidence="9">Acyl-CoA dehydrogenase, short-chain specific</fullName>
        <ecNumber evidence="9">1.3.8.1</ecNumber>
    </submittedName>
</protein>
<dbReference type="SUPFAM" id="SSF47203">
    <property type="entry name" value="Acyl-CoA dehydrogenase C-terminal domain-like"/>
    <property type="match status" value="1"/>
</dbReference>